<dbReference type="PANTHER" id="PTHR16026">
    <property type="entry name" value="CARTILAGE ACIDIC PROTEIN 1"/>
    <property type="match status" value="1"/>
</dbReference>
<evidence type="ECO:0000313" key="5">
    <source>
        <dbReference type="Proteomes" id="UP000236454"/>
    </source>
</evidence>
<feature type="chain" id="PRO_5014634451" evidence="2">
    <location>
        <begin position="19"/>
        <end position="796"/>
    </location>
</feature>
<dbReference type="AlphaFoldDB" id="A0A1I7AVV6"/>
<organism evidence="4 5">
    <name type="scientific">Lishizhenia tianjinensis</name>
    <dbReference type="NCBI Taxonomy" id="477690"/>
    <lineage>
        <taxon>Bacteria</taxon>
        <taxon>Pseudomonadati</taxon>
        <taxon>Bacteroidota</taxon>
        <taxon>Flavobacteriia</taxon>
        <taxon>Flavobacteriales</taxon>
        <taxon>Crocinitomicaceae</taxon>
        <taxon>Lishizhenia</taxon>
    </lineage>
</organism>
<dbReference type="STRING" id="477690.SAMN05216474_2337"/>
<keyword evidence="5" id="KW-1185">Reference proteome</keyword>
<protein>
    <submittedName>
        <fullName evidence="4">Gliding motility-associated C-terminal domain-containing protein</fullName>
    </submittedName>
</protein>
<dbReference type="NCBIfam" id="TIGR04131">
    <property type="entry name" value="Bac_Flav_CTERM"/>
    <property type="match status" value="1"/>
</dbReference>
<dbReference type="InterPro" id="IPR027039">
    <property type="entry name" value="Crtac1"/>
</dbReference>
<proteinExistence type="predicted"/>
<evidence type="ECO:0000313" key="4">
    <source>
        <dbReference type="EMBL" id="SFT79051.1"/>
    </source>
</evidence>
<dbReference type="PANTHER" id="PTHR16026:SF0">
    <property type="entry name" value="CARTILAGE ACIDIC PROTEIN 1"/>
    <property type="match status" value="1"/>
</dbReference>
<dbReference type="InterPro" id="IPR026341">
    <property type="entry name" value="T9SS_type_B"/>
</dbReference>
<keyword evidence="1 2" id="KW-0732">Signal</keyword>
<feature type="domain" description="ASPIC/UnbV" evidence="3">
    <location>
        <begin position="404"/>
        <end position="475"/>
    </location>
</feature>
<evidence type="ECO:0000256" key="2">
    <source>
        <dbReference type="SAM" id="SignalP"/>
    </source>
</evidence>
<dbReference type="InterPro" id="IPR013517">
    <property type="entry name" value="FG-GAP"/>
</dbReference>
<feature type="signal peptide" evidence="2">
    <location>
        <begin position="1"/>
        <end position="18"/>
    </location>
</feature>
<dbReference type="SUPFAM" id="SSF69318">
    <property type="entry name" value="Integrin alpha N-terminal domain"/>
    <property type="match status" value="2"/>
</dbReference>
<dbReference type="InterPro" id="IPR028994">
    <property type="entry name" value="Integrin_alpha_N"/>
</dbReference>
<name>A0A1I7AVV6_9FLAO</name>
<dbReference type="OrthoDB" id="9816120at2"/>
<dbReference type="RefSeq" id="WP_090249994.1">
    <property type="nucleotide sequence ID" value="NZ_FPAS01000004.1"/>
</dbReference>
<dbReference type="Pfam" id="PF13517">
    <property type="entry name" value="FG-GAP_3"/>
    <property type="match status" value="3"/>
</dbReference>
<reference evidence="4 5" key="1">
    <citation type="submission" date="2016-10" db="EMBL/GenBank/DDBJ databases">
        <authorList>
            <person name="de Groot N.N."/>
        </authorList>
    </citation>
    <scope>NUCLEOTIDE SEQUENCE [LARGE SCALE GENOMIC DNA]</scope>
    <source>
        <strain evidence="4 5">CGMCC 1.7005</strain>
    </source>
</reference>
<dbReference type="Pfam" id="PF13585">
    <property type="entry name" value="CHU_C"/>
    <property type="match status" value="1"/>
</dbReference>
<gene>
    <name evidence="4" type="ORF">SAMN05216474_2337</name>
</gene>
<evidence type="ECO:0000259" key="3">
    <source>
        <dbReference type="Pfam" id="PF07593"/>
    </source>
</evidence>
<sequence>MLKPLTFFCCCLTLGTFAQDFIKITTGPAVNDGAQSYGSSFIDFDRDGDIDLFVANFTNTANLLFENDGNGNFSTLSYPVLTANAGSSLGHSWVDVDSDCYNDLYISNGGANGTQNNEFYFYNDFVGQYQQIAIGAVALSNGNSQTSNFGDYDNDGDLDLFVANLSNENNFFFINSGNGVFSQNTSSIISTSGGSSNDANWVDIDNDGDLDLFVANQSNQSNFVYINNNGNFTALTTGVIVTDLKNSFGSVWGDYDNDGDLDLYVCNNGQSNDLYRNDGSLTFTKINTGAHVTDVHASYGAAWVDYDNDGDLDLFVSNAQGQNNRLYQNNGSGNFTSITTGDIVNDGGISRGCNFADIDNDGDLDCYVTNRTNTNNFLYKNNIGSNKNWFHVDLKATTSNKNCIGAVVKVKANIGGNDVWQMRELSSKAGYCAQESPTLEFGLNNASTIDSVIVYWPTSNTTCYYTNLGVNQKLTFYEFCSSTPITTFFDTLCSGNQTLAFDGFNYNWYDDSTLTNLLDFDSVLTVNLFAGDTSFFLQAPDTNLCFNNVVELSFNVLNAPDANLGNDTLLCASATLILYTAQENGVTYTWSDGSTANSLNVTQAGTYSLTAANVSCTSSDTIIVNVISNNSLPELSDTSACNDKPFQLTLSNASGVNYIWSNNSTGPSLTTFEEGNYTVIQQSNCGADTASFQLSFEDCDCNCECDIYIPNAFTPDGNEHNPVFRPEHTCENISLFQLQIFNRYGELIFESKDPHGTWDGTYMGKIVPDDIYIYLLEITVENGSKEKYAGHISVLK</sequence>
<dbReference type="Pfam" id="PF07593">
    <property type="entry name" value="UnbV_ASPIC"/>
    <property type="match status" value="1"/>
</dbReference>
<dbReference type="Gene3D" id="2.130.10.130">
    <property type="entry name" value="Integrin alpha, N-terminal"/>
    <property type="match status" value="1"/>
</dbReference>
<accession>A0A1I7AVV6</accession>
<evidence type="ECO:0000256" key="1">
    <source>
        <dbReference type="ARBA" id="ARBA00022729"/>
    </source>
</evidence>
<dbReference type="InterPro" id="IPR011519">
    <property type="entry name" value="UnbV_ASPIC"/>
</dbReference>
<dbReference type="EMBL" id="FPAS01000004">
    <property type="protein sequence ID" value="SFT79051.1"/>
    <property type="molecule type" value="Genomic_DNA"/>
</dbReference>
<dbReference type="Proteomes" id="UP000236454">
    <property type="component" value="Unassembled WGS sequence"/>
</dbReference>